<feature type="non-terminal residue" evidence="2">
    <location>
        <position position="125"/>
    </location>
</feature>
<dbReference type="InterPro" id="IPR016195">
    <property type="entry name" value="Pol/histidinol_Pase-like"/>
</dbReference>
<feature type="domain" description="Polymerase/histidinol phosphatase N-terminal" evidence="1">
    <location>
        <begin position="18"/>
        <end position="80"/>
    </location>
</feature>
<reference evidence="2" key="1">
    <citation type="journal article" date="2014" name="Front. Microbiol.">
        <title>High frequency of phylogenetically diverse reductive dehalogenase-homologous genes in deep subseafloor sedimentary metagenomes.</title>
        <authorList>
            <person name="Kawai M."/>
            <person name="Futagami T."/>
            <person name="Toyoda A."/>
            <person name="Takaki Y."/>
            <person name="Nishi S."/>
            <person name="Hori S."/>
            <person name="Arai W."/>
            <person name="Tsubouchi T."/>
            <person name="Morono Y."/>
            <person name="Uchiyama I."/>
            <person name="Ito T."/>
            <person name="Fujiyama A."/>
            <person name="Inagaki F."/>
            <person name="Takami H."/>
        </authorList>
    </citation>
    <scope>NUCLEOTIDE SEQUENCE</scope>
    <source>
        <strain evidence="2">Expedition CK06-06</strain>
    </source>
</reference>
<dbReference type="AlphaFoldDB" id="X1R7E2"/>
<accession>X1R7E2</accession>
<dbReference type="SUPFAM" id="SSF89550">
    <property type="entry name" value="PHP domain-like"/>
    <property type="match status" value="1"/>
</dbReference>
<dbReference type="PANTHER" id="PTHR42924:SF3">
    <property type="entry name" value="POLYMERASE_HISTIDINOL PHOSPHATASE N-TERMINAL DOMAIN-CONTAINING PROTEIN"/>
    <property type="match status" value="1"/>
</dbReference>
<dbReference type="GO" id="GO:0004534">
    <property type="term" value="F:5'-3' RNA exonuclease activity"/>
    <property type="evidence" value="ECO:0007669"/>
    <property type="project" value="TreeGrafter"/>
</dbReference>
<organism evidence="2">
    <name type="scientific">marine sediment metagenome</name>
    <dbReference type="NCBI Taxonomy" id="412755"/>
    <lineage>
        <taxon>unclassified sequences</taxon>
        <taxon>metagenomes</taxon>
        <taxon>ecological metagenomes</taxon>
    </lineage>
</organism>
<dbReference type="InterPro" id="IPR052018">
    <property type="entry name" value="PHP_domain"/>
</dbReference>
<dbReference type="InterPro" id="IPR003141">
    <property type="entry name" value="Pol/His_phosphatase_N"/>
</dbReference>
<dbReference type="Gene3D" id="3.20.20.140">
    <property type="entry name" value="Metal-dependent hydrolases"/>
    <property type="match status" value="1"/>
</dbReference>
<proteinExistence type="predicted"/>
<name>X1R7E2_9ZZZZ</name>
<sequence>MSVEERFRYHCSGKWFKGNLHMHTTRSDGHLNVAEASAYYAERSYNFIAITDHLVPFIGAELDDKLPIMTLDGIELNGKDDQGSLCHVVCIGGVDGISKDMTLMETLEKARSQGSFLIWAHPHWS</sequence>
<evidence type="ECO:0000313" key="2">
    <source>
        <dbReference type="EMBL" id="GAI59060.1"/>
    </source>
</evidence>
<protein>
    <recommendedName>
        <fullName evidence="1">Polymerase/histidinol phosphatase N-terminal domain-containing protein</fullName>
    </recommendedName>
</protein>
<dbReference type="SMART" id="SM00481">
    <property type="entry name" value="POLIIIAc"/>
    <property type="match status" value="1"/>
</dbReference>
<dbReference type="GO" id="GO:0035312">
    <property type="term" value="F:5'-3' DNA exonuclease activity"/>
    <property type="evidence" value="ECO:0007669"/>
    <property type="project" value="TreeGrafter"/>
</dbReference>
<comment type="caution">
    <text evidence="2">The sequence shown here is derived from an EMBL/GenBank/DDBJ whole genome shotgun (WGS) entry which is preliminary data.</text>
</comment>
<gene>
    <name evidence="2" type="ORF">S12H4_09597</name>
</gene>
<evidence type="ECO:0000259" key="1">
    <source>
        <dbReference type="SMART" id="SM00481"/>
    </source>
</evidence>
<dbReference type="PANTHER" id="PTHR42924">
    <property type="entry name" value="EXONUCLEASE"/>
    <property type="match status" value="1"/>
</dbReference>
<dbReference type="EMBL" id="BARW01003923">
    <property type="protein sequence ID" value="GAI59060.1"/>
    <property type="molecule type" value="Genomic_DNA"/>
</dbReference>